<evidence type="ECO:0000256" key="2">
    <source>
        <dbReference type="ARBA" id="ARBA00004496"/>
    </source>
</evidence>
<dbReference type="PROSITE" id="PS00502">
    <property type="entry name" value="POLYGALACTURONASE"/>
    <property type="match status" value="1"/>
</dbReference>
<dbReference type="PANTHER" id="PTHR13342:SF2">
    <property type="entry name" value="RAGULATOR COMPLEX PROTEIN LAMTOR5"/>
    <property type="match status" value="1"/>
</dbReference>
<protein>
    <recommendedName>
        <fullName evidence="4">Ragulator complex protein LAMTOR5</fullName>
    </recommendedName>
    <alternativeName>
        <fullName evidence="7">Late endosomal/lysosomal adaptor and MAPK and MTOR activator 5</fullName>
    </alternativeName>
</protein>
<evidence type="ECO:0000313" key="10">
    <source>
        <dbReference type="RefSeq" id="XP_032822605.1"/>
    </source>
</evidence>
<keyword evidence="9" id="KW-1185">Reference proteome</keyword>
<dbReference type="GO" id="GO:0005085">
    <property type="term" value="F:guanyl-nucleotide exchange factor activity"/>
    <property type="evidence" value="ECO:0007669"/>
    <property type="project" value="TreeGrafter"/>
</dbReference>
<keyword evidence="5" id="KW-0963">Cytoplasm</keyword>
<dbReference type="AlphaFoldDB" id="A0AAJ7X630"/>
<sequence>MESVLEKHLDDTMKSPGVMGVLCTDSHGLNLGSRGTLTEKHAGVVSVLAAQATQLSPDPMDVPVVCLESDNGNILIMKHSDITVAMHKVSS</sequence>
<feature type="active site" evidence="8">
    <location>
        <position position="27"/>
    </location>
</feature>
<dbReference type="InterPro" id="IPR000743">
    <property type="entry name" value="Glyco_hydro_28"/>
</dbReference>
<dbReference type="Pfam" id="PF16672">
    <property type="entry name" value="LAMTOR5"/>
    <property type="match status" value="1"/>
</dbReference>
<reference evidence="10" key="1">
    <citation type="submission" date="2025-08" db="UniProtKB">
        <authorList>
            <consortium name="RefSeq"/>
        </authorList>
    </citation>
    <scope>IDENTIFICATION</scope>
    <source>
        <tissue evidence="10">Sperm</tissue>
    </source>
</reference>
<evidence type="ECO:0000313" key="9">
    <source>
        <dbReference type="Proteomes" id="UP001318040"/>
    </source>
</evidence>
<evidence type="ECO:0000256" key="5">
    <source>
        <dbReference type="ARBA" id="ARBA00022490"/>
    </source>
</evidence>
<dbReference type="GeneID" id="116949414"/>
<dbReference type="GO" id="GO:0005975">
    <property type="term" value="P:carbohydrate metabolic process"/>
    <property type="evidence" value="ECO:0007669"/>
    <property type="project" value="InterPro"/>
</dbReference>
<dbReference type="CTD" id="10542"/>
<dbReference type="GO" id="GO:0005764">
    <property type="term" value="C:lysosome"/>
    <property type="evidence" value="ECO:0007669"/>
    <property type="project" value="UniProtKB-SubCell"/>
</dbReference>
<name>A0AAJ7X630_PETMA</name>
<comment type="subcellular location">
    <subcellularLocation>
        <location evidence="2">Cytoplasm</location>
    </subcellularLocation>
    <subcellularLocation>
        <location evidence="1">Lysosome</location>
    </subcellularLocation>
</comment>
<dbReference type="RefSeq" id="XP_032822605.1">
    <property type="nucleotide sequence ID" value="XM_032966714.1"/>
</dbReference>
<evidence type="ECO:0000256" key="3">
    <source>
        <dbReference type="ARBA" id="ARBA00007795"/>
    </source>
</evidence>
<dbReference type="GO" id="GO:0043066">
    <property type="term" value="P:negative regulation of apoptotic process"/>
    <property type="evidence" value="ECO:0007669"/>
    <property type="project" value="InterPro"/>
</dbReference>
<dbReference type="GO" id="GO:0071986">
    <property type="term" value="C:Ragulator complex"/>
    <property type="evidence" value="ECO:0007669"/>
    <property type="project" value="InterPro"/>
</dbReference>
<organism evidence="9 10">
    <name type="scientific">Petromyzon marinus</name>
    <name type="common">Sea lamprey</name>
    <dbReference type="NCBI Taxonomy" id="7757"/>
    <lineage>
        <taxon>Eukaryota</taxon>
        <taxon>Metazoa</taxon>
        <taxon>Chordata</taxon>
        <taxon>Craniata</taxon>
        <taxon>Vertebrata</taxon>
        <taxon>Cyclostomata</taxon>
        <taxon>Hyperoartia</taxon>
        <taxon>Petromyzontiformes</taxon>
        <taxon>Petromyzontidae</taxon>
        <taxon>Petromyzon</taxon>
    </lineage>
</organism>
<keyword evidence="6" id="KW-0458">Lysosome</keyword>
<dbReference type="FunFam" id="3.30.450.30:FF:000005">
    <property type="entry name" value="Ragulator complex protein LAMTOR5 homolog"/>
    <property type="match status" value="1"/>
</dbReference>
<proteinExistence type="inferred from homology"/>
<dbReference type="KEGG" id="pmrn:116949414"/>
<evidence type="ECO:0000256" key="4">
    <source>
        <dbReference type="ARBA" id="ARBA00016079"/>
    </source>
</evidence>
<dbReference type="Proteomes" id="UP001318040">
    <property type="component" value="Chromosome 36"/>
</dbReference>
<gene>
    <name evidence="10" type="primary">LAMTOR5</name>
</gene>
<comment type="similarity">
    <text evidence="3">Belongs to the LAMTOR5 family.</text>
</comment>
<evidence type="ECO:0000256" key="1">
    <source>
        <dbReference type="ARBA" id="ARBA00004371"/>
    </source>
</evidence>
<evidence type="ECO:0000256" key="6">
    <source>
        <dbReference type="ARBA" id="ARBA00023228"/>
    </source>
</evidence>
<dbReference type="GO" id="GO:0071230">
    <property type="term" value="P:cellular response to amino acid stimulus"/>
    <property type="evidence" value="ECO:0007669"/>
    <property type="project" value="TreeGrafter"/>
</dbReference>
<evidence type="ECO:0000256" key="7">
    <source>
        <dbReference type="ARBA" id="ARBA00032692"/>
    </source>
</evidence>
<dbReference type="PANTHER" id="PTHR13342">
    <property type="entry name" value="RAGULATOR COMPLEX PROTEIN LAMTOR5"/>
    <property type="match status" value="1"/>
</dbReference>
<evidence type="ECO:0000256" key="8">
    <source>
        <dbReference type="PROSITE-ProRule" id="PRU10052"/>
    </source>
</evidence>
<dbReference type="SUPFAM" id="SSF103196">
    <property type="entry name" value="Roadblock/LC7 domain"/>
    <property type="match status" value="1"/>
</dbReference>
<dbReference type="InterPro" id="IPR024135">
    <property type="entry name" value="LAMTOR5"/>
</dbReference>
<dbReference type="PRINTS" id="PR02092">
    <property type="entry name" value="HEPBVIRUSXIP"/>
</dbReference>
<dbReference type="GO" id="GO:1904263">
    <property type="term" value="P:positive regulation of TORC1 signaling"/>
    <property type="evidence" value="ECO:0007669"/>
    <property type="project" value="TreeGrafter"/>
</dbReference>
<accession>A0AAJ7X630</accession>
<dbReference type="Gene3D" id="3.30.450.30">
    <property type="entry name" value="Dynein light chain 2a, cytoplasmic"/>
    <property type="match status" value="1"/>
</dbReference>
<dbReference type="GO" id="GO:0004650">
    <property type="term" value="F:polygalacturonase activity"/>
    <property type="evidence" value="ECO:0007669"/>
    <property type="project" value="InterPro"/>
</dbReference>